<dbReference type="InterPro" id="IPR036880">
    <property type="entry name" value="Kunitz_BPTI_sf"/>
</dbReference>
<comment type="function">
    <text evidence="5">Serine protease inhibitor that inhibits trypsin at a molar ratio of 1:1.</text>
</comment>
<reference evidence="7 8" key="1">
    <citation type="journal article" date="2023" name="Arcadia Sci">
        <title>De novo assembly of a long-read Amblyomma americanum tick genome.</title>
        <authorList>
            <person name="Chou S."/>
            <person name="Poskanzer K.E."/>
            <person name="Rollins M."/>
            <person name="Thuy-Boun P.S."/>
        </authorList>
    </citation>
    <scope>NUCLEOTIDE SEQUENCE [LARGE SCALE GENOMIC DNA]</scope>
    <source>
        <strain evidence="7">F_SG_1</strain>
        <tissue evidence="7">Salivary glands</tissue>
    </source>
</reference>
<dbReference type="PROSITE" id="PS50279">
    <property type="entry name" value="BPTI_KUNITZ_2"/>
    <property type="match status" value="1"/>
</dbReference>
<keyword evidence="1" id="KW-0646">Protease inhibitor</keyword>
<name>A0AAQ4DEX3_AMBAM</name>
<dbReference type="GO" id="GO:0004867">
    <property type="term" value="F:serine-type endopeptidase inhibitor activity"/>
    <property type="evidence" value="ECO:0007669"/>
    <property type="project" value="UniProtKB-KW"/>
</dbReference>
<keyword evidence="8" id="KW-1185">Reference proteome</keyword>
<evidence type="ECO:0000313" key="7">
    <source>
        <dbReference type="EMBL" id="KAK8761013.1"/>
    </source>
</evidence>
<accession>A0AAQ4DEX3</accession>
<comment type="similarity">
    <text evidence="4">Belongs to the venom Kunitz-type family. 01 (intermediate) subfamily.</text>
</comment>
<dbReference type="InterPro" id="IPR002223">
    <property type="entry name" value="Kunitz_BPTI"/>
</dbReference>
<dbReference type="PANTHER" id="PTHR47247:SF1">
    <property type="entry name" value="KUNITZ-TYPE PROTEASE INHIBITOR 2"/>
    <property type="match status" value="1"/>
</dbReference>
<evidence type="ECO:0000259" key="6">
    <source>
        <dbReference type="PROSITE" id="PS50279"/>
    </source>
</evidence>
<dbReference type="EMBL" id="JARKHS020031632">
    <property type="protein sequence ID" value="KAK8761013.1"/>
    <property type="molecule type" value="Genomic_DNA"/>
</dbReference>
<dbReference type="PROSITE" id="PS00280">
    <property type="entry name" value="BPTI_KUNITZ_1"/>
    <property type="match status" value="1"/>
</dbReference>
<dbReference type="SUPFAM" id="SSF57362">
    <property type="entry name" value="BPTI-like"/>
    <property type="match status" value="1"/>
</dbReference>
<dbReference type="PANTHER" id="PTHR47247">
    <property type="entry name" value="KUNITZ-TYPE PROTEASE INHIBITOR 2"/>
    <property type="match status" value="1"/>
</dbReference>
<dbReference type="SMART" id="SM00131">
    <property type="entry name" value="KU"/>
    <property type="match status" value="1"/>
</dbReference>
<proteinExistence type="inferred from homology"/>
<dbReference type="PRINTS" id="PR00759">
    <property type="entry name" value="BASICPTASE"/>
</dbReference>
<protein>
    <recommendedName>
        <fullName evidence="6">BPTI/Kunitz inhibitor domain-containing protein</fullName>
    </recommendedName>
</protein>
<dbReference type="Pfam" id="PF00014">
    <property type="entry name" value="Kunitz_BPTI"/>
    <property type="match status" value="1"/>
</dbReference>
<gene>
    <name evidence="7" type="ORF">V5799_027721</name>
</gene>
<evidence type="ECO:0000256" key="3">
    <source>
        <dbReference type="ARBA" id="ARBA00023157"/>
    </source>
</evidence>
<evidence type="ECO:0000313" key="8">
    <source>
        <dbReference type="Proteomes" id="UP001321473"/>
    </source>
</evidence>
<dbReference type="AlphaFoldDB" id="A0AAQ4DEX3"/>
<feature type="domain" description="BPTI/Kunitz inhibitor" evidence="6">
    <location>
        <begin position="64"/>
        <end position="114"/>
    </location>
</feature>
<keyword evidence="3" id="KW-1015">Disulfide bond</keyword>
<dbReference type="Proteomes" id="UP001321473">
    <property type="component" value="Unassembled WGS sequence"/>
</dbReference>
<dbReference type="Gene3D" id="4.10.410.10">
    <property type="entry name" value="Pancreatic trypsin inhibitor Kunitz domain"/>
    <property type="match status" value="1"/>
</dbReference>
<evidence type="ECO:0000256" key="4">
    <source>
        <dbReference type="ARBA" id="ARBA00049646"/>
    </source>
</evidence>
<evidence type="ECO:0000256" key="5">
    <source>
        <dbReference type="ARBA" id="ARBA00093388"/>
    </source>
</evidence>
<sequence>MGFSQFLIGVWYLQCLEFTAGRSRLEAQYPRCHLPDDGVDALLFLFGGAKLVCARAWFNRKKVCTQRKEVGPCRASIPMWWYNPKRQYCNLFIYGGCQGNQNKFQHCDECMKKCGGMGWQKAKKFCSKLEKPIGTNTGPYKPNYARRPK</sequence>
<comment type="caution">
    <text evidence="7">The sequence shown here is derived from an EMBL/GenBank/DDBJ whole genome shotgun (WGS) entry which is preliminary data.</text>
</comment>
<keyword evidence="2" id="KW-0722">Serine protease inhibitor</keyword>
<evidence type="ECO:0000256" key="1">
    <source>
        <dbReference type="ARBA" id="ARBA00022690"/>
    </source>
</evidence>
<organism evidence="7 8">
    <name type="scientific">Amblyomma americanum</name>
    <name type="common">Lone star tick</name>
    <dbReference type="NCBI Taxonomy" id="6943"/>
    <lineage>
        <taxon>Eukaryota</taxon>
        <taxon>Metazoa</taxon>
        <taxon>Ecdysozoa</taxon>
        <taxon>Arthropoda</taxon>
        <taxon>Chelicerata</taxon>
        <taxon>Arachnida</taxon>
        <taxon>Acari</taxon>
        <taxon>Parasitiformes</taxon>
        <taxon>Ixodida</taxon>
        <taxon>Ixodoidea</taxon>
        <taxon>Ixodidae</taxon>
        <taxon>Amblyomminae</taxon>
        <taxon>Amblyomma</taxon>
    </lineage>
</organism>
<evidence type="ECO:0000256" key="2">
    <source>
        <dbReference type="ARBA" id="ARBA00022900"/>
    </source>
</evidence>
<dbReference type="InterPro" id="IPR020901">
    <property type="entry name" value="Prtase_inh_Kunz-CS"/>
</dbReference>